<proteinExistence type="predicted"/>
<dbReference type="AlphaFoldDB" id="A0A0C3G0I4"/>
<sequence>MHYLESEGLWHVNASDAGLESYKQADIFKASTNPITFTLSHTSALCVVTEHL</sequence>
<reference evidence="1 2" key="1">
    <citation type="submission" date="2014-04" db="EMBL/GenBank/DDBJ databases">
        <authorList>
            <consortium name="DOE Joint Genome Institute"/>
            <person name="Kuo A."/>
            <person name="Tarkka M."/>
            <person name="Buscot F."/>
            <person name="Kohler A."/>
            <person name="Nagy L.G."/>
            <person name="Floudas D."/>
            <person name="Copeland A."/>
            <person name="Barry K.W."/>
            <person name="Cichocki N."/>
            <person name="Veneault-Fourrey C."/>
            <person name="LaButti K."/>
            <person name="Lindquist E.A."/>
            <person name="Lipzen A."/>
            <person name="Lundell T."/>
            <person name="Morin E."/>
            <person name="Murat C."/>
            <person name="Sun H."/>
            <person name="Tunlid A."/>
            <person name="Henrissat B."/>
            <person name="Grigoriev I.V."/>
            <person name="Hibbett D.S."/>
            <person name="Martin F."/>
            <person name="Nordberg H.P."/>
            <person name="Cantor M.N."/>
            <person name="Hua S.X."/>
        </authorList>
    </citation>
    <scope>NUCLEOTIDE SEQUENCE [LARGE SCALE GENOMIC DNA]</scope>
    <source>
        <strain evidence="1 2">F 1598</strain>
    </source>
</reference>
<dbReference type="HOGENOM" id="CLU_3088036_0_0_1"/>
<dbReference type="Proteomes" id="UP000054166">
    <property type="component" value="Unassembled WGS sequence"/>
</dbReference>
<dbReference type="EMBL" id="KN832988">
    <property type="protein sequence ID" value="KIM84161.1"/>
    <property type="molecule type" value="Genomic_DNA"/>
</dbReference>
<dbReference type="InParanoid" id="A0A0C3G0I4"/>
<organism evidence="1 2">
    <name type="scientific">Piloderma croceum (strain F 1598)</name>
    <dbReference type="NCBI Taxonomy" id="765440"/>
    <lineage>
        <taxon>Eukaryota</taxon>
        <taxon>Fungi</taxon>
        <taxon>Dikarya</taxon>
        <taxon>Basidiomycota</taxon>
        <taxon>Agaricomycotina</taxon>
        <taxon>Agaricomycetes</taxon>
        <taxon>Agaricomycetidae</taxon>
        <taxon>Atheliales</taxon>
        <taxon>Atheliaceae</taxon>
        <taxon>Piloderma</taxon>
    </lineage>
</organism>
<evidence type="ECO:0000313" key="2">
    <source>
        <dbReference type="Proteomes" id="UP000054166"/>
    </source>
</evidence>
<protein>
    <submittedName>
        <fullName evidence="1">Uncharacterized protein</fullName>
    </submittedName>
</protein>
<accession>A0A0C3G0I4</accession>
<name>A0A0C3G0I4_PILCF</name>
<keyword evidence="2" id="KW-1185">Reference proteome</keyword>
<reference evidence="2" key="2">
    <citation type="submission" date="2015-01" db="EMBL/GenBank/DDBJ databases">
        <title>Evolutionary Origins and Diversification of the Mycorrhizal Mutualists.</title>
        <authorList>
            <consortium name="DOE Joint Genome Institute"/>
            <consortium name="Mycorrhizal Genomics Consortium"/>
            <person name="Kohler A."/>
            <person name="Kuo A."/>
            <person name="Nagy L.G."/>
            <person name="Floudas D."/>
            <person name="Copeland A."/>
            <person name="Barry K.W."/>
            <person name="Cichocki N."/>
            <person name="Veneault-Fourrey C."/>
            <person name="LaButti K."/>
            <person name="Lindquist E.A."/>
            <person name="Lipzen A."/>
            <person name="Lundell T."/>
            <person name="Morin E."/>
            <person name="Murat C."/>
            <person name="Riley R."/>
            <person name="Ohm R."/>
            <person name="Sun H."/>
            <person name="Tunlid A."/>
            <person name="Henrissat B."/>
            <person name="Grigoriev I.V."/>
            <person name="Hibbett D.S."/>
            <person name="Martin F."/>
        </authorList>
    </citation>
    <scope>NUCLEOTIDE SEQUENCE [LARGE SCALE GENOMIC DNA]</scope>
    <source>
        <strain evidence="2">F 1598</strain>
    </source>
</reference>
<gene>
    <name evidence="1" type="ORF">PILCRDRAFT_818483</name>
</gene>
<evidence type="ECO:0000313" key="1">
    <source>
        <dbReference type="EMBL" id="KIM84161.1"/>
    </source>
</evidence>